<comment type="caution">
    <text evidence="1">The sequence shown here is derived from an EMBL/GenBank/DDBJ whole genome shotgun (WGS) entry which is preliminary data.</text>
</comment>
<proteinExistence type="predicted"/>
<evidence type="ECO:0000313" key="1">
    <source>
        <dbReference type="EMBL" id="KAI0093063.1"/>
    </source>
</evidence>
<protein>
    <submittedName>
        <fullName evidence="1">Uncharacterized protein</fullName>
    </submittedName>
</protein>
<keyword evidence="2" id="KW-1185">Reference proteome</keyword>
<accession>A0ACB8UFC5</accession>
<organism evidence="1 2">
    <name type="scientific">Irpex rosettiformis</name>
    <dbReference type="NCBI Taxonomy" id="378272"/>
    <lineage>
        <taxon>Eukaryota</taxon>
        <taxon>Fungi</taxon>
        <taxon>Dikarya</taxon>
        <taxon>Basidiomycota</taxon>
        <taxon>Agaricomycotina</taxon>
        <taxon>Agaricomycetes</taxon>
        <taxon>Polyporales</taxon>
        <taxon>Irpicaceae</taxon>
        <taxon>Irpex</taxon>
    </lineage>
</organism>
<evidence type="ECO:0000313" key="2">
    <source>
        <dbReference type="Proteomes" id="UP001055072"/>
    </source>
</evidence>
<dbReference type="Proteomes" id="UP001055072">
    <property type="component" value="Unassembled WGS sequence"/>
</dbReference>
<name>A0ACB8UFC5_9APHY</name>
<sequence length="230" mass="23938">MRAPRLPKRAQTIDDKPFTVSTVLLAAQLDVLVTSQPVLSFKMRFILAALALLPSAFATLKLNQPNAQSYWVQNTSNTINWQFTSGDPSPVDILVVNADNSTLNGPFSIAQFVDTSTMSFTVTNVTLKVGTGFEVQFVSPQNHTQVYATSPNFDVKAPGTAPPPSTTGNGTSTSSGNSTASSVSSAAVSATTSAKRPPPALNNGAMSVFGVQGIFGIVVACAVASVAVLL</sequence>
<reference evidence="1" key="1">
    <citation type="journal article" date="2021" name="Environ. Microbiol.">
        <title>Gene family expansions and transcriptome signatures uncover fungal adaptations to wood decay.</title>
        <authorList>
            <person name="Hage H."/>
            <person name="Miyauchi S."/>
            <person name="Viragh M."/>
            <person name="Drula E."/>
            <person name="Min B."/>
            <person name="Chaduli D."/>
            <person name="Navarro D."/>
            <person name="Favel A."/>
            <person name="Norest M."/>
            <person name="Lesage-Meessen L."/>
            <person name="Balint B."/>
            <person name="Merenyi Z."/>
            <person name="de Eugenio L."/>
            <person name="Morin E."/>
            <person name="Martinez A.T."/>
            <person name="Baldrian P."/>
            <person name="Stursova M."/>
            <person name="Martinez M.J."/>
            <person name="Novotny C."/>
            <person name="Magnuson J.K."/>
            <person name="Spatafora J.W."/>
            <person name="Maurice S."/>
            <person name="Pangilinan J."/>
            <person name="Andreopoulos W."/>
            <person name="LaButti K."/>
            <person name="Hundley H."/>
            <person name="Na H."/>
            <person name="Kuo A."/>
            <person name="Barry K."/>
            <person name="Lipzen A."/>
            <person name="Henrissat B."/>
            <person name="Riley R."/>
            <person name="Ahrendt S."/>
            <person name="Nagy L.G."/>
            <person name="Grigoriev I.V."/>
            <person name="Martin F."/>
            <person name="Rosso M.N."/>
        </authorList>
    </citation>
    <scope>NUCLEOTIDE SEQUENCE</scope>
    <source>
        <strain evidence="1">CBS 384.51</strain>
    </source>
</reference>
<gene>
    <name evidence="1" type="ORF">BDY19DRAFT_989741</name>
</gene>
<dbReference type="EMBL" id="MU274902">
    <property type="protein sequence ID" value="KAI0093063.1"/>
    <property type="molecule type" value="Genomic_DNA"/>
</dbReference>